<reference evidence="1" key="1">
    <citation type="submission" date="2019-09" db="EMBL/GenBank/DDBJ databases">
        <authorList>
            <person name="Rodrigo-Torres L."/>
            <person name="Arahal R. D."/>
            <person name="Lucena T."/>
        </authorList>
    </citation>
    <scope>NUCLEOTIDE SEQUENCE</scope>
    <source>
        <strain evidence="1">ISS653</strain>
    </source>
</reference>
<evidence type="ECO:0000313" key="2">
    <source>
        <dbReference type="Proteomes" id="UP000356253"/>
    </source>
</evidence>
<accession>A0AC61Y631</accession>
<dbReference type="EMBL" id="CABVMM010000004">
    <property type="protein sequence ID" value="VVU99926.1"/>
    <property type="molecule type" value="Genomic_DNA"/>
</dbReference>
<gene>
    <name evidence="1" type="ORF">FVB9532_01187</name>
</gene>
<comment type="caution">
    <text evidence="1">The sequence shown here is derived from an EMBL/GenBank/DDBJ whole genome shotgun (WGS) entry which is preliminary data.</text>
</comment>
<protein>
    <submittedName>
        <fullName evidence="1">Uncharacterized protein</fullName>
    </submittedName>
</protein>
<proteinExistence type="predicted"/>
<keyword evidence="2" id="KW-1185">Reference proteome</keyword>
<sequence>MNKILLLSFLFFSMVFIGKAQERVAWSSNKLTWEDFKGKPLRSSPFKANANSGFSYKWSVKTVNDQPEFVYEVKSYFYPEESWVKDKKASQQLLAHEQLHFDISELYARKMRKALAGFQVSTSITQIKSSLNKLHRSIERERVKTQELYDKETNHGMIPTAQEKWQKFVDTALEKLSDYRF</sequence>
<organism evidence="1 2">
    <name type="scientific">Mesonia oceanica</name>
    <dbReference type="NCBI Taxonomy" id="2687242"/>
    <lineage>
        <taxon>Bacteria</taxon>
        <taxon>Pseudomonadati</taxon>
        <taxon>Bacteroidota</taxon>
        <taxon>Flavobacteriia</taxon>
        <taxon>Flavobacteriales</taxon>
        <taxon>Flavobacteriaceae</taxon>
        <taxon>Mesonia</taxon>
    </lineage>
</organism>
<evidence type="ECO:0000313" key="1">
    <source>
        <dbReference type="EMBL" id="VVU99926.1"/>
    </source>
</evidence>
<dbReference type="Proteomes" id="UP000356253">
    <property type="component" value="Unassembled WGS sequence"/>
</dbReference>
<name>A0AC61Y631_9FLAO</name>